<keyword evidence="4" id="KW-1185">Reference proteome</keyword>
<sequence length="76" mass="7611">MASFTVWPTVVPATSFTCSALCTSAVFATGSRASGATMAVRTVVGLEAEVSLESSTVSGTSMPSRAADTSATSLDE</sequence>
<dbReference type="EMBL" id="CP095474">
    <property type="protein sequence ID" value="URN16619.1"/>
    <property type="molecule type" value="Genomic_DNA"/>
</dbReference>
<proteinExistence type="predicted"/>
<feature type="chain" id="PRO_5045818107" description="Secreted protein" evidence="2">
    <location>
        <begin position="29"/>
        <end position="76"/>
    </location>
</feature>
<evidence type="ECO:0000313" key="4">
    <source>
        <dbReference type="Proteomes" id="UP001056383"/>
    </source>
</evidence>
<protein>
    <recommendedName>
        <fullName evidence="5">Secreted protein</fullName>
    </recommendedName>
</protein>
<feature type="region of interest" description="Disordered" evidence="1">
    <location>
        <begin position="55"/>
        <end position="76"/>
    </location>
</feature>
<evidence type="ECO:0000256" key="2">
    <source>
        <dbReference type="SAM" id="SignalP"/>
    </source>
</evidence>
<name>A0ABY4TEV3_9ACTN</name>
<gene>
    <name evidence="3" type="ORF">MW084_12470</name>
</gene>
<keyword evidence="2" id="KW-0732">Signal</keyword>
<evidence type="ECO:0000313" key="3">
    <source>
        <dbReference type="EMBL" id="URN16619.1"/>
    </source>
</evidence>
<accession>A0ABY4TEV3</accession>
<evidence type="ECO:0000256" key="1">
    <source>
        <dbReference type="SAM" id="MobiDB-lite"/>
    </source>
</evidence>
<evidence type="ECO:0008006" key="5">
    <source>
        <dbReference type="Google" id="ProtNLM"/>
    </source>
</evidence>
<dbReference type="Proteomes" id="UP001056383">
    <property type="component" value="Chromosome"/>
</dbReference>
<feature type="signal peptide" evidence="2">
    <location>
        <begin position="1"/>
        <end position="28"/>
    </location>
</feature>
<dbReference type="RefSeq" id="WP_010469713.1">
    <property type="nucleotide sequence ID" value="NZ_CP095474.1"/>
</dbReference>
<reference evidence="3" key="1">
    <citation type="submission" date="2022-04" db="EMBL/GenBank/DDBJ databases">
        <title>Systematic whole-genome sequencing reveals an unexpected diversity among actinomycetoma pathogens and provides insights into their antibacterial susceptibilities.</title>
        <authorList>
            <person name="Watson A.K."/>
            <person name="Kepplinger B."/>
            <person name="Bakhiet S.M."/>
            <person name="Mhmoud N.A."/>
            <person name="Chapman J."/>
            <person name="Allenby N."/>
            <person name="Mickiewicz K."/>
            <person name="Goodfellow M."/>
            <person name="Fahal A.H."/>
            <person name="Errington J."/>
        </authorList>
    </citation>
    <scope>NUCLEOTIDE SEQUENCE</scope>
    <source>
        <strain evidence="3">SD 504</strain>
    </source>
</reference>
<organism evidence="3 4">
    <name type="scientific">Streptomyces sudanensis</name>
    <dbReference type="NCBI Taxonomy" id="436397"/>
    <lineage>
        <taxon>Bacteria</taxon>
        <taxon>Bacillati</taxon>
        <taxon>Actinomycetota</taxon>
        <taxon>Actinomycetes</taxon>
        <taxon>Kitasatosporales</taxon>
        <taxon>Streptomycetaceae</taxon>
        <taxon>Streptomyces</taxon>
    </lineage>
</organism>